<proteinExistence type="predicted"/>
<gene>
    <name evidence="1" type="ORF">BN948_03991</name>
</gene>
<name>A0A1L1PHS4_HYDIT</name>
<reference evidence="2" key="1">
    <citation type="submission" date="2014-11" db="EMBL/GenBank/DDBJ databases">
        <title>Draft genome sequence of Hydrogenophaga intermedia S1.</title>
        <authorList>
            <person name="Gan H.M."/>
            <person name="Chew T.H."/>
            <person name="Stolz A."/>
        </authorList>
    </citation>
    <scope>NUCLEOTIDE SEQUENCE [LARGE SCALE GENOMIC DNA]</scope>
    <source>
        <strain evidence="2">S1</strain>
    </source>
</reference>
<evidence type="ECO:0000313" key="1">
    <source>
        <dbReference type="EMBL" id="CDN89552.1"/>
    </source>
</evidence>
<sequence length="258" mass="27579">MHAAPTAQRIASPAKTAPRVMAAQGGLRIDAVLAHVARLTPDPTGARRRLVVAAEACACLVAARQRLTLALDVQQGIERLMQLAGGREQARCQYLSEREALLPHQGETRERAAQAMVEWRDAGQAFTRATHLLPTQLSHDITQAPALNPGERQALMQAYVRSGSPAQAGDFDEALGRYAAAHRRCEDAIDLALTARSARLKAESDLRTGQSSLLSVANAWLAELAGVDALLVAEARRGAVHGALRVLSGDILHQASCE</sequence>
<accession>A0A1L1PHS4</accession>
<evidence type="ECO:0000313" key="2">
    <source>
        <dbReference type="Proteomes" id="UP000028878"/>
    </source>
</evidence>
<organism evidence="1 2">
    <name type="scientific">Hydrogenophaga intermedia</name>
    <dbReference type="NCBI Taxonomy" id="65786"/>
    <lineage>
        <taxon>Bacteria</taxon>
        <taxon>Pseudomonadati</taxon>
        <taxon>Pseudomonadota</taxon>
        <taxon>Betaproteobacteria</taxon>
        <taxon>Burkholderiales</taxon>
        <taxon>Comamonadaceae</taxon>
        <taxon>Hydrogenophaga</taxon>
    </lineage>
</organism>
<dbReference type="AlphaFoldDB" id="A0A1L1PHS4"/>
<protein>
    <submittedName>
        <fullName evidence="1">Uncharacterized protein</fullName>
    </submittedName>
</protein>
<dbReference type="EMBL" id="CCAE010000046">
    <property type="protein sequence ID" value="CDN89552.1"/>
    <property type="molecule type" value="Genomic_DNA"/>
</dbReference>
<keyword evidence="2" id="KW-1185">Reference proteome</keyword>
<dbReference type="RefSeq" id="WP_009519853.1">
    <property type="nucleotide sequence ID" value="NZ_CCAE010000046.1"/>
</dbReference>
<dbReference type="Proteomes" id="UP000028878">
    <property type="component" value="Unassembled WGS sequence"/>
</dbReference>